<dbReference type="EMBL" id="BAABUK010000003">
    <property type="protein sequence ID" value="GAA5808685.1"/>
    <property type="molecule type" value="Genomic_DNA"/>
</dbReference>
<gene>
    <name evidence="1" type="ORF">MFLAVUS_002079</name>
</gene>
<reference evidence="1 2" key="1">
    <citation type="submission" date="2024-04" db="EMBL/GenBank/DDBJ databases">
        <title>genome sequences of Mucor flavus KT1a and Helicostylum pulchrum KT1b strains isolated from the surface of a dry-aged beef.</title>
        <authorList>
            <person name="Toyotome T."/>
            <person name="Hosono M."/>
            <person name="Torimaru M."/>
            <person name="Fukuda K."/>
            <person name="Mikami N."/>
        </authorList>
    </citation>
    <scope>NUCLEOTIDE SEQUENCE [LARGE SCALE GENOMIC DNA]</scope>
    <source>
        <strain evidence="1 2">KT1a</strain>
    </source>
</reference>
<dbReference type="Proteomes" id="UP001473302">
    <property type="component" value="Unassembled WGS sequence"/>
</dbReference>
<keyword evidence="2" id="KW-1185">Reference proteome</keyword>
<evidence type="ECO:0000313" key="2">
    <source>
        <dbReference type="Proteomes" id="UP001473302"/>
    </source>
</evidence>
<proteinExistence type="predicted"/>
<evidence type="ECO:0000313" key="1">
    <source>
        <dbReference type="EMBL" id="GAA5808685.1"/>
    </source>
</evidence>
<organism evidence="1 2">
    <name type="scientific">Mucor flavus</name>
    <dbReference type="NCBI Taxonomy" id="439312"/>
    <lineage>
        <taxon>Eukaryota</taxon>
        <taxon>Fungi</taxon>
        <taxon>Fungi incertae sedis</taxon>
        <taxon>Mucoromycota</taxon>
        <taxon>Mucoromycotina</taxon>
        <taxon>Mucoromycetes</taxon>
        <taxon>Mucorales</taxon>
        <taxon>Mucorineae</taxon>
        <taxon>Mucoraceae</taxon>
        <taxon>Mucor</taxon>
    </lineage>
</organism>
<name>A0ABP9YPA8_9FUNG</name>
<comment type="caution">
    <text evidence="1">The sequence shown here is derived from an EMBL/GenBank/DDBJ whole genome shotgun (WGS) entry which is preliminary data.</text>
</comment>
<sequence>MSKLILRDQKVIDIIVTTVIGKYFLILEKGRKECFFNQTYVGPDAISNYIARPTEWSDGSESDVLYAPVVPSSSLPPVLVEIRHTIDQAFIDRLVNYSLHVKKEYKAKPVVLAFGVNRTCNYISAGFGATEHSFLKKLLCKYWAERCLFIDNDTIAEDSKQSPLHPLLAIGVFFCDQNQPLISMEQRDDATIQTLYKISKDQMKKESIENPAVSALLGVCDQTNLQFQKLTDVIKAMSDSLLKKRALSCADDGMIYTSSCKRKYFKENSPCVVSLELPEAQQINETEINHNSSDDILSEVNTRKNDMDYALQFK</sequence>
<accession>A0ABP9YPA8</accession>
<protein>
    <submittedName>
        <fullName evidence="1">Uncharacterized protein</fullName>
    </submittedName>
</protein>